<name>A0ABQ5C523_9ASTR</name>
<organism evidence="4 5">
    <name type="scientific">Tanacetum coccineum</name>
    <dbReference type="NCBI Taxonomy" id="301880"/>
    <lineage>
        <taxon>Eukaryota</taxon>
        <taxon>Viridiplantae</taxon>
        <taxon>Streptophyta</taxon>
        <taxon>Embryophyta</taxon>
        <taxon>Tracheophyta</taxon>
        <taxon>Spermatophyta</taxon>
        <taxon>Magnoliopsida</taxon>
        <taxon>eudicotyledons</taxon>
        <taxon>Gunneridae</taxon>
        <taxon>Pentapetalae</taxon>
        <taxon>asterids</taxon>
        <taxon>campanulids</taxon>
        <taxon>Asterales</taxon>
        <taxon>Asteraceae</taxon>
        <taxon>Asteroideae</taxon>
        <taxon>Anthemideae</taxon>
        <taxon>Anthemidinae</taxon>
        <taxon>Tanacetum</taxon>
    </lineage>
</organism>
<evidence type="ECO:0000313" key="4">
    <source>
        <dbReference type="EMBL" id="GJT22145.1"/>
    </source>
</evidence>
<feature type="domain" description="CCHC-type" evidence="3">
    <location>
        <begin position="183"/>
        <end position="198"/>
    </location>
</feature>
<keyword evidence="1" id="KW-0863">Zinc-finger</keyword>
<evidence type="ECO:0000256" key="1">
    <source>
        <dbReference type="PROSITE-ProRule" id="PRU00047"/>
    </source>
</evidence>
<dbReference type="InterPro" id="IPR001878">
    <property type="entry name" value="Znf_CCHC"/>
</dbReference>
<evidence type="ECO:0000259" key="3">
    <source>
        <dbReference type="PROSITE" id="PS50158"/>
    </source>
</evidence>
<comment type="caution">
    <text evidence="4">The sequence shown here is derived from an EMBL/GenBank/DDBJ whole genome shotgun (WGS) entry which is preliminary data.</text>
</comment>
<dbReference type="Pfam" id="PF00098">
    <property type="entry name" value="zf-CCHC"/>
    <property type="match status" value="1"/>
</dbReference>
<keyword evidence="1" id="KW-0862">Zinc</keyword>
<dbReference type="Gene3D" id="4.10.60.10">
    <property type="entry name" value="Zinc finger, CCHC-type"/>
    <property type="match status" value="1"/>
</dbReference>
<dbReference type="SUPFAM" id="SSF57756">
    <property type="entry name" value="Retrovirus zinc finger-like domains"/>
    <property type="match status" value="1"/>
</dbReference>
<evidence type="ECO:0000313" key="5">
    <source>
        <dbReference type="Proteomes" id="UP001151760"/>
    </source>
</evidence>
<keyword evidence="5" id="KW-1185">Reference proteome</keyword>
<feature type="compositionally biased region" description="Polar residues" evidence="2">
    <location>
        <begin position="755"/>
        <end position="786"/>
    </location>
</feature>
<dbReference type="Proteomes" id="UP001151760">
    <property type="component" value="Unassembled WGS sequence"/>
</dbReference>
<sequence>MPMTPSPATVCISLKRFGVVTLIQSSNGDALRICILEGPYTPTTVIIPDVPATDNTLAEAIHLLLTGIGDKIYSTVDACKTAHEMWEAIERLQQDPYYQAPKSHKSYAPTSKASPPTISHATTRHKGKEIAKPITPPSKSASEEDSDPEQAQKDKTWHSLQMTVVGARETIGSQVVQQIRIQCFNCKEFGHFAKECRKPKRVKDSTYHKEKMLLCKQAKKGVPLQAEQSDWLIDTDEEIDEQELEAHYSFMARYKRFLQQTQELILRHWNRIVNPDSPDMCDNDIQTDQNAVECDDERVALANLIANLKLDVDENKKIQKQLKKANTSLAHELTECKSILAETSRTLGESSIRDNCLIALQNKQTELETCKTLNDRIVDYDKLEHKLNKTLGLLAQKEIDIKEGLKLKAYEILVVKEKHDELVKQILLTKSTLYDSVTVQRRKKRELADQAWEKHSHDHFHAPTAHDMEILIKTYLMPLAIKTQNDSFTFVHELKQEMHDDLMYVESFEKEIDKHESDKAEFSNMDDILLQECVSNDVICSYLHSLFDLDVHTKLQCLFLHKVKECECLAQKLSKQTKTVSKEVYTELLRSFAKLEKHSISLELALQQCQEQMKNDTVCKEKALIVFQKEREQYFKIQDLKAQMQDKNIAICELKELNEKCKGKYVETKFDKPFQRIPKPSVLGKPTPFSDSLERKKFSKTKSVLKTNVSEGLSKPVTTQILPHTARKAVTKTNVIKLAMYRIDTRTTQTRAPQLPQTYKNTNPRMSTSTRVTHRTNVSRSQLRSTQMKDKVVPNTSQVKFKKTKVEDHHRISSISNKTKSVTACNDSLKSRTSNVNVVCATCGKCVFNSIHDACVSKFLNDVNAKKPKVVPISTRQPKSQANKSVATPPKKTVASESTIQNSKSYYRMLYEKTSKA</sequence>
<feature type="region of interest" description="Disordered" evidence="2">
    <location>
        <begin position="871"/>
        <end position="899"/>
    </location>
</feature>
<dbReference type="EMBL" id="BQNB010013946">
    <property type="protein sequence ID" value="GJT22145.1"/>
    <property type="molecule type" value="Genomic_DNA"/>
</dbReference>
<feature type="region of interest" description="Disordered" evidence="2">
    <location>
        <begin position="755"/>
        <end position="793"/>
    </location>
</feature>
<gene>
    <name evidence="4" type="ORF">Tco_0892082</name>
</gene>
<evidence type="ECO:0000256" key="2">
    <source>
        <dbReference type="SAM" id="MobiDB-lite"/>
    </source>
</evidence>
<reference evidence="4" key="1">
    <citation type="journal article" date="2022" name="Int. J. Mol. Sci.">
        <title>Draft Genome of Tanacetum Coccineum: Genomic Comparison of Closely Related Tanacetum-Family Plants.</title>
        <authorList>
            <person name="Yamashiro T."/>
            <person name="Shiraishi A."/>
            <person name="Nakayama K."/>
            <person name="Satake H."/>
        </authorList>
    </citation>
    <scope>NUCLEOTIDE SEQUENCE</scope>
</reference>
<feature type="compositionally biased region" description="Polar residues" evidence="2">
    <location>
        <begin position="874"/>
        <end position="886"/>
    </location>
</feature>
<keyword evidence="1" id="KW-0479">Metal-binding</keyword>
<dbReference type="PROSITE" id="PS50158">
    <property type="entry name" value="ZF_CCHC"/>
    <property type="match status" value="1"/>
</dbReference>
<accession>A0ABQ5C523</accession>
<proteinExistence type="predicted"/>
<feature type="region of interest" description="Disordered" evidence="2">
    <location>
        <begin position="100"/>
        <end position="158"/>
    </location>
</feature>
<feature type="compositionally biased region" description="Polar residues" evidence="2">
    <location>
        <begin position="108"/>
        <end position="121"/>
    </location>
</feature>
<dbReference type="SMART" id="SM00343">
    <property type="entry name" value="ZnF_C2HC"/>
    <property type="match status" value="1"/>
</dbReference>
<reference evidence="4" key="2">
    <citation type="submission" date="2022-01" db="EMBL/GenBank/DDBJ databases">
        <authorList>
            <person name="Yamashiro T."/>
            <person name="Shiraishi A."/>
            <person name="Satake H."/>
            <person name="Nakayama K."/>
        </authorList>
    </citation>
    <scope>NUCLEOTIDE SEQUENCE</scope>
</reference>
<dbReference type="InterPro" id="IPR036875">
    <property type="entry name" value="Znf_CCHC_sf"/>
</dbReference>
<protein>
    <submittedName>
        <fullName evidence="4">Retrovirus-related pol polyprotein from transposon TNT 1-94</fullName>
    </submittedName>
</protein>